<dbReference type="EMBL" id="CP134879">
    <property type="protein sequence ID" value="WNM24815.1"/>
    <property type="molecule type" value="Genomic_DNA"/>
</dbReference>
<dbReference type="GO" id="GO:0006167">
    <property type="term" value="P:AMP biosynthetic process"/>
    <property type="evidence" value="ECO:0007669"/>
    <property type="project" value="TreeGrafter"/>
</dbReference>
<dbReference type="InterPro" id="IPR015797">
    <property type="entry name" value="NUDIX_hydrolase-like_dom_sf"/>
</dbReference>
<dbReference type="InterPro" id="IPR051325">
    <property type="entry name" value="Nudix_hydrolase_domain"/>
</dbReference>
<dbReference type="Proteomes" id="UP001304125">
    <property type="component" value="Chromosome"/>
</dbReference>
<dbReference type="InterPro" id="IPR029033">
    <property type="entry name" value="His_PPase_superfam"/>
</dbReference>
<organism evidence="3 4">
    <name type="scientific">Demequina capsici</name>
    <dbReference type="NCBI Taxonomy" id="3075620"/>
    <lineage>
        <taxon>Bacteria</taxon>
        <taxon>Bacillati</taxon>
        <taxon>Actinomycetota</taxon>
        <taxon>Actinomycetes</taxon>
        <taxon>Micrococcales</taxon>
        <taxon>Demequinaceae</taxon>
        <taxon>Demequina</taxon>
    </lineage>
</organism>
<accession>A0AA96FAS2</accession>
<proteinExistence type="predicted"/>
<dbReference type="SUPFAM" id="SSF53254">
    <property type="entry name" value="Phosphoglycerate mutase-like"/>
    <property type="match status" value="1"/>
</dbReference>
<keyword evidence="4" id="KW-1185">Reference proteome</keyword>
<dbReference type="CDD" id="cd03673">
    <property type="entry name" value="NUDIX_Ap6A_hydrolase"/>
    <property type="match status" value="1"/>
</dbReference>
<dbReference type="InterPro" id="IPR013078">
    <property type="entry name" value="His_Pase_superF_clade-1"/>
</dbReference>
<dbReference type="RefSeq" id="WP_313499127.1">
    <property type="nucleotide sequence ID" value="NZ_CP134879.1"/>
</dbReference>
<evidence type="ECO:0000256" key="1">
    <source>
        <dbReference type="ARBA" id="ARBA00022801"/>
    </source>
</evidence>
<dbReference type="InterPro" id="IPR020084">
    <property type="entry name" value="NUDIX_hydrolase_CS"/>
</dbReference>
<dbReference type="Gene3D" id="3.90.79.10">
    <property type="entry name" value="Nucleoside Triphosphate Pyrophosphohydrolase"/>
    <property type="match status" value="1"/>
</dbReference>
<dbReference type="SUPFAM" id="SSF55811">
    <property type="entry name" value="Nudix"/>
    <property type="match status" value="1"/>
</dbReference>
<dbReference type="PROSITE" id="PS51462">
    <property type="entry name" value="NUDIX"/>
    <property type="match status" value="1"/>
</dbReference>
<gene>
    <name evidence="3" type="ORF">RN606_01305</name>
</gene>
<dbReference type="AlphaFoldDB" id="A0AA96FAS2"/>
<name>A0AA96FAS2_9MICO</name>
<dbReference type="Gene3D" id="3.40.50.1240">
    <property type="entry name" value="Phosphoglycerate mutase-like"/>
    <property type="match status" value="1"/>
</dbReference>
<evidence type="ECO:0000313" key="4">
    <source>
        <dbReference type="Proteomes" id="UP001304125"/>
    </source>
</evidence>
<dbReference type="PANTHER" id="PTHR21340:SF0">
    <property type="entry name" value="BIS(5'-NUCLEOSYL)-TETRAPHOSPHATASE [ASYMMETRICAL]"/>
    <property type="match status" value="1"/>
</dbReference>
<dbReference type="Pfam" id="PF00300">
    <property type="entry name" value="His_Phos_1"/>
    <property type="match status" value="1"/>
</dbReference>
<keyword evidence="1" id="KW-0378">Hydrolase</keyword>
<dbReference type="GO" id="GO:0006754">
    <property type="term" value="P:ATP biosynthetic process"/>
    <property type="evidence" value="ECO:0007669"/>
    <property type="project" value="TreeGrafter"/>
</dbReference>
<evidence type="ECO:0000259" key="2">
    <source>
        <dbReference type="PROSITE" id="PS51462"/>
    </source>
</evidence>
<dbReference type="GO" id="GO:0004081">
    <property type="term" value="F:bis(5'-nucleosyl)-tetraphosphatase (asymmetrical) activity"/>
    <property type="evidence" value="ECO:0007669"/>
    <property type="project" value="TreeGrafter"/>
</dbReference>
<feature type="domain" description="Nudix hydrolase" evidence="2">
    <location>
        <begin position="7"/>
        <end position="144"/>
    </location>
</feature>
<dbReference type="SMART" id="SM00855">
    <property type="entry name" value="PGAM"/>
    <property type="match status" value="1"/>
</dbReference>
<protein>
    <submittedName>
        <fullName evidence="3">NUDIX domain-containing protein</fullName>
    </submittedName>
</protein>
<dbReference type="Pfam" id="PF00293">
    <property type="entry name" value="NUDIX"/>
    <property type="match status" value="1"/>
</dbReference>
<reference evidence="3 4" key="1">
    <citation type="submission" date="2023-09" db="EMBL/GenBank/DDBJ databases">
        <title>Demequina sp. a novel bacteria isolated from Capsicum annuum.</title>
        <authorList>
            <person name="Humaira Z."/>
            <person name="Lee J."/>
            <person name="Cho D."/>
        </authorList>
    </citation>
    <scope>NUCLEOTIDE SEQUENCE [LARGE SCALE GENOMIC DNA]</scope>
    <source>
        <strain evidence="3 4">OYTSA14</strain>
    </source>
</reference>
<dbReference type="PROSITE" id="PS00893">
    <property type="entry name" value="NUDIX_BOX"/>
    <property type="match status" value="1"/>
</dbReference>
<sequence length="324" mass="36070">MKRYPPGTVVAAGALVWRVRKDELQVLAVHRPRYDDWSWPKGKLDPGETLPACAIREVAEETGKQVVLGQPLPTLRYPIAGDKTKVVKYWAARVAAKDSHAVAARPPVSPVDKAEIDRTAWLTIDEAHSRITFKDDLRPLEALVSAYENERLDTRAFIIARHARARRRKAWRRSDLTRPITKRGQERARQLVPLFAAFGVARITSSPAERCMATVRPFAQASGITVKTYDQLTEPGHAERPLATAVLLQKLLDKDVSRVVSVHRPTLPTVIEMVRSATRWYTRGALPRSNPYLPAGGVLVAHVEPTLSGPRIIAVETHGLQVPL</sequence>
<evidence type="ECO:0000313" key="3">
    <source>
        <dbReference type="EMBL" id="WNM24815.1"/>
    </source>
</evidence>
<dbReference type="InterPro" id="IPR000086">
    <property type="entry name" value="NUDIX_hydrolase_dom"/>
</dbReference>
<dbReference type="PANTHER" id="PTHR21340">
    <property type="entry name" value="DIADENOSINE 5,5-P1,P4-TETRAPHOSPHATE PYROPHOSPHOHYDROLASE MUTT"/>
    <property type="match status" value="1"/>
</dbReference>